<name>A0A6I4IYV6_9SPHN</name>
<dbReference type="Pfam" id="PF03203">
    <property type="entry name" value="MerC"/>
    <property type="match status" value="1"/>
</dbReference>
<gene>
    <name evidence="2" type="ORF">GON01_05695</name>
</gene>
<evidence type="ECO:0000256" key="1">
    <source>
        <dbReference type="SAM" id="Phobius"/>
    </source>
</evidence>
<feature type="transmembrane region" description="Helical" evidence="1">
    <location>
        <begin position="34"/>
        <end position="57"/>
    </location>
</feature>
<evidence type="ECO:0000313" key="2">
    <source>
        <dbReference type="EMBL" id="MVO77432.1"/>
    </source>
</evidence>
<feature type="transmembrane region" description="Helical" evidence="1">
    <location>
        <begin position="63"/>
        <end position="85"/>
    </location>
</feature>
<feature type="transmembrane region" description="Helical" evidence="1">
    <location>
        <begin position="92"/>
        <end position="114"/>
    </location>
</feature>
<keyword evidence="3" id="KW-1185">Reference proteome</keyword>
<sequence length="142" mass="14655">MIYCNRHRFVPYSGGREESHLLERLPGTGTFDRLAIGLSGLCLVHCVASVFLLSLLASAGGMLVHPAVHEVGLALAIAVGTFALVRGAVEHGYSLPAAVGGLGLGVMAGALSMQHGPAETVYTMLGVGILALGHDLNRRAAN</sequence>
<proteinExistence type="predicted"/>
<organism evidence="2 3">
    <name type="scientific">Sphingomonas horti</name>
    <dbReference type="NCBI Taxonomy" id="2682842"/>
    <lineage>
        <taxon>Bacteria</taxon>
        <taxon>Pseudomonadati</taxon>
        <taxon>Pseudomonadota</taxon>
        <taxon>Alphaproteobacteria</taxon>
        <taxon>Sphingomonadales</taxon>
        <taxon>Sphingomonadaceae</taxon>
        <taxon>Sphingomonas</taxon>
    </lineage>
</organism>
<dbReference type="GO" id="GO:0016020">
    <property type="term" value="C:membrane"/>
    <property type="evidence" value="ECO:0007669"/>
    <property type="project" value="InterPro"/>
</dbReference>
<dbReference type="GO" id="GO:0015097">
    <property type="term" value="F:mercury ion transmembrane transporter activity"/>
    <property type="evidence" value="ECO:0007669"/>
    <property type="project" value="InterPro"/>
</dbReference>
<reference evidence="2 3" key="1">
    <citation type="submission" date="2019-12" db="EMBL/GenBank/DDBJ databases">
        <authorList>
            <person name="Huq M.A."/>
        </authorList>
    </citation>
    <scope>NUCLEOTIDE SEQUENCE [LARGE SCALE GENOMIC DNA]</scope>
    <source>
        <strain evidence="2 3">MAH-20</strain>
    </source>
</reference>
<dbReference type="EMBL" id="WQMS01000006">
    <property type="protein sequence ID" value="MVO77432.1"/>
    <property type="molecule type" value="Genomic_DNA"/>
</dbReference>
<protein>
    <submittedName>
        <fullName evidence="2">MerC family mercury resistance protein</fullName>
    </submittedName>
</protein>
<keyword evidence="1" id="KW-0472">Membrane</keyword>
<comment type="caution">
    <text evidence="2">The sequence shown here is derived from an EMBL/GenBank/DDBJ whole genome shotgun (WGS) entry which is preliminary data.</text>
</comment>
<dbReference type="Proteomes" id="UP000441389">
    <property type="component" value="Unassembled WGS sequence"/>
</dbReference>
<dbReference type="InterPro" id="IPR004891">
    <property type="entry name" value="Mercury-R_MerC"/>
</dbReference>
<keyword evidence="1" id="KW-1133">Transmembrane helix</keyword>
<accession>A0A6I4IYV6</accession>
<dbReference type="AlphaFoldDB" id="A0A6I4IYV6"/>
<keyword evidence="1" id="KW-0812">Transmembrane</keyword>
<evidence type="ECO:0000313" key="3">
    <source>
        <dbReference type="Proteomes" id="UP000441389"/>
    </source>
</evidence>